<dbReference type="OrthoDB" id="9810309at2"/>
<evidence type="ECO:0000256" key="6">
    <source>
        <dbReference type="ARBA" id="ARBA00033334"/>
    </source>
</evidence>
<dbReference type="InterPro" id="IPR003724">
    <property type="entry name" value="CblAdoTrfase_CobA"/>
</dbReference>
<comment type="pathway">
    <text evidence="1">Cofactor biosynthesis; adenosylcobalamin biosynthesis; adenosylcobalamin from cob(II)yrinate a,c-diamide: step 2/7.</text>
</comment>
<dbReference type="InterPro" id="IPR027417">
    <property type="entry name" value="P-loop_NTPase"/>
</dbReference>
<comment type="function">
    <text evidence="4">Required for both de novo synthesis of the corrin ring for the assimilation of exogenous corrinoids. Participates in the adenosylation of a variety of incomplete and complete corrinoids.</text>
</comment>
<evidence type="ECO:0000256" key="4">
    <source>
        <dbReference type="ARBA" id="ARBA00024929"/>
    </source>
</evidence>
<evidence type="ECO:0000256" key="5">
    <source>
        <dbReference type="ARBA" id="ARBA00031529"/>
    </source>
</evidence>
<keyword evidence="11" id="KW-1185">Reference proteome</keyword>
<keyword evidence="10" id="KW-0808">Transferase</keyword>
<evidence type="ECO:0000256" key="7">
    <source>
        <dbReference type="ARBA" id="ARBA00033354"/>
    </source>
</evidence>
<reference evidence="10 11" key="1">
    <citation type="submission" date="2019-03" db="EMBL/GenBank/DDBJ databases">
        <title>Porphyromonas levii Isolated from the Uterus of Dairy Cows.</title>
        <authorList>
            <person name="Francis A.M."/>
        </authorList>
    </citation>
    <scope>NUCLEOTIDE SEQUENCE [LARGE SCALE GENOMIC DNA]</scope>
    <source>
        <strain evidence="10 11">AF5678</strain>
    </source>
</reference>
<comment type="similarity">
    <text evidence="2">Belongs to the Cob(I)alamin adenosyltransferase family.</text>
</comment>
<evidence type="ECO:0000256" key="8">
    <source>
        <dbReference type="ARBA" id="ARBA00048555"/>
    </source>
</evidence>
<comment type="catalytic activity">
    <reaction evidence="8">
        <text>2 cob(II)yrinate a,c diamide + reduced [electron-transfer flavoprotein] + 2 ATP = 2 adenosylcob(III)yrinate a,c-diamide + 2 triphosphate + oxidized [electron-transfer flavoprotein] + 3 H(+)</text>
        <dbReference type="Rhea" id="RHEA:11528"/>
        <dbReference type="Rhea" id="RHEA-COMP:10685"/>
        <dbReference type="Rhea" id="RHEA-COMP:10686"/>
        <dbReference type="ChEBI" id="CHEBI:15378"/>
        <dbReference type="ChEBI" id="CHEBI:18036"/>
        <dbReference type="ChEBI" id="CHEBI:30616"/>
        <dbReference type="ChEBI" id="CHEBI:57692"/>
        <dbReference type="ChEBI" id="CHEBI:58307"/>
        <dbReference type="ChEBI" id="CHEBI:58503"/>
        <dbReference type="ChEBI" id="CHEBI:58537"/>
        <dbReference type="EC" id="2.5.1.17"/>
    </reaction>
</comment>
<dbReference type="STRING" id="1122973.GCA_000379925_00883"/>
<dbReference type="Proteomes" id="UP000297225">
    <property type="component" value="Unassembled WGS sequence"/>
</dbReference>
<gene>
    <name evidence="10" type="ORF">E4P47_03925</name>
</gene>
<evidence type="ECO:0000256" key="9">
    <source>
        <dbReference type="ARBA" id="ARBA00048692"/>
    </source>
</evidence>
<dbReference type="GO" id="GO:0009236">
    <property type="term" value="P:cobalamin biosynthetic process"/>
    <property type="evidence" value="ECO:0007669"/>
    <property type="project" value="InterPro"/>
</dbReference>
<dbReference type="NCBIfam" id="NF004637">
    <property type="entry name" value="PRK05986.1"/>
    <property type="match status" value="1"/>
</dbReference>
<dbReference type="AlphaFoldDB" id="A0A4Y8WPR3"/>
<protein>
    <recommendedName>
        <fullName evidence="3">corrinoid adenosyltransferase</fullName>
        <ecNumber evidence="3">2.5.1.17</ecNumber>
    </recommendedName>
    <alternativeName>
        <fullName evidence="5">Cob(II)alamin adenosyltransferase</fullName>
    </alternativeName>
    <alternativeName>
        <fullName evidence="7">Cob(II)yrinic acid a,c-diamide adenosyltransferase</fullName>
    </alternativeName>
    <alternativeName>
        <fullName evidence="6">Cobinamide/cobalamin adenosyltransferase</fullName>
    </alternativeName>
</protein>
<dbReference type="RefSeq" id="WP_134849285.1">
    <property type="nucleotide sequence ID" value="NZ_CP197400.1"/>
</dbReference>
<dbReference type="EMBL" id="SPNC01000041">
    <property type="protein sequence ID" value="TFH95700.1"/>
    <property type="molecule type" value="Genomic_DNA"/>
</dbReference>
<evidence type="ECO:0000313" key="11">
    <source>
        <dbReference type="Proteomes" id="UP000297225"/>
    </source>
</evidence>
<evidence type="ECO:0000256" key="2">
    <source>
        <dbReference type="ARBA" id="ARBA00007487"/>
    </source>
</evidence>
<dbReference type="Pfam" id="PF02572">
    <property type="entry name" value="CobA_CobO_BtuR"/>
    <property type="match status" value="1"/>
</dbReference>
<proteinExistence type="inferred from homology"/>
<dbReference type="CDD" id="cd00561">
    <property type="entry name" value="CobA_ACA"/>
    <property type="match status" value="1"/>
</dbReference>
<dbReference type="PANTHER" id="PTHR46638">
    <property type="entry name" value="CORRINOID ADENOSYLTRANSFERASE"/>
    <property type="match status" value="1"/>
</dbReference>
<evidence type="ECO:0000313" key="10">
    <source>
        <dbReference type="EMBL" id="TFH95700.1"/>
    </source>
</evidence>
<organism evidence="10 11">
    <name type="scientific">Porphyromonas levii</name>
    <dbReference type="NCBI Taxonomy" id="28114"/>
    <lineage>
        <taxon>Bacteria</taxon>
        <taxon>Pseudomonadati</taxon>
        <taxon>Bacteroidota</taxon>
        <taxon>Bacteroidia</taxon>
        <taxon>Bacteroidales</taxon>
        <taxon>Porphyromonadaceae</taxon>
        <taxon>Porphyromonas</taxon>
    </lineage>
</organism>
<dbReference type="EC" id="2.5.1.17" evidence="3"/>
<dbReference type="GeneID" id="66797518"/>
<dbReference type="GO" id="GO:0008817">
    <property type="term" value="F:corrinoid adenosyltransferase activity"/>
    <property type="evidence" value="ECO:0007669"/>
    <property type="project" value="UniProtKB-EC"/>
</dbReference>
<accession>A0A4Y8WPR3</accession>
<dbReference type="PANTHER" id="PTHR46638:SF1">
    <property type="entry name" value="CORRINOID ADENOSYLTRANSFERASE"/>
    <property type="match status" value="1"/>
</dbReference>
<name>A0A4Y8WPR3_9PORP</name>
<dbReference type="Gene3D" id="3.40.50.300">
    <property type="entry name" value="P-loop containing nucleotide triphosphate hydrolases"/>
    <property type="match status" value="1"/>
</dbReference>
<dbReference type="GO" id="GO:0005524">
    <property type="term" value="F:ATP binding"/>
    <property type="evidence" value="ECO:0007669"/>
    <property type="project" value="InterPro"/>
</dbReference>
<evidence type="ECO:0000256" key="1">
    <source>
        <dbReference type="ARBA" id="ARBA00005121"/>
    </source>
</evidence>
<sequence>MIHVYTGNGKGKSTAAFGLAVRALGAGKKVFVAQFVKDMKYSECFLEEYFPEAIKIEQWGASCLLDREPIGEDYSRAKEGLERCVGVLQSGIYDVVVMDELNIALYLKLLTIDEVLEALKHRTDKHEVIITGRYAPSELIGIADLVTEMREVKHYYQKGVPNRRGIDF</sequence>
<evidence type="ECO:0000256" key="3">
    <source>
        <dbReference type="ARBA" id="ARBA00012454"/>
    </source>
</evidence>
<dbReference type="SUPFAM" id="SSF52540">
    <property type="entry name" value="P-loop containing nucleoside triphosphate hydrolases"/>
    <property type="match status" value="1"/>
</dbReference>
<dbReference type="PIRSF" id="PIRSF015617">
    <property type="entry name" value="Adensltrnsf_CobA"/>
    <property type="match status" value="1"/>
</dbReference>
<comment type="caution">
    <text evidence="10">The sequence shown here is derived from an EMBL/GenBank/DDBJ whole genome shotgun (WGS) entry which is preliminary data.</text>
</comment>
<comment type="catalytic activity">
    <reaction evidence="9">
        <text>2 cob(II)alamin + reduced [electron-transfer flavoprotein] + 2 ATP = 2 adenosylcob(III)alamin + 2 triphosphate + oxidized [electron-transfer flavoprotein] + 3 H(+)</text>
        <dbReference type="Rhea" id="RHEA:28671"/>
        <dbReference type="Rhea" id="RHEA-COMP:10685"/>
        <dbReference type="Rhea" id="RHEA-COMP:10686"/>
        <dbReference type="ChEBI" id="CHEBI:15378"/>
        <dbReference type="ChEBI" id="CHEBI:16304"/>
        <dbReference type="ChEBI" id="CHEBI:18036"/>
        <dbReference type="ChEBI" id="CHEBI:18408"/>
        <dbReference type="ChEBI" id="CHEBI:30616"/>
        <dbReference type="ChEBI" id="CHEBI:57692"/>
        <dbReference type="ChEBI" id="CHEBI:58307"/>
        <dbReference type="EC" id="2.5.1.17"/>
    </reaction>
</comment>